<evidence type="ECO:0000313" key="1">
    <source>
        <dbReference type="EMBL" id="JAH77134.1"/>
    </source>
</evidence>
<reference evidence="1" key="2">
    <citation type="journal article" date="2015" name="Fish Shellfish Immunol.">
        <title>Early steps in the European eel (Anguilla anguilla)-Vibrio vulnificus interaction in the gills: Role of the RtxA13 toxin.</title>
        <authorList>
            <person name="Callol A."/>
            <person name="Pajuelo D."/>
            <person name="Ebbesson L."/>
            <person name="Teles M."/>
            <person name="MacKenzie S."/>
            <person name="Amaro C."/>
        </authorList>
    </citation>
    <scope>NUCLEOTIDE SEQUENCE</scope>
</reference>
<sequence>MCIYIPLLYGEDTHSCSYLMRLTGSVRSF</sequence>
<dbReference type="AlphaFoldDB" id="A0A0E9VG76"/>
<protein>
    <submittedName>
        <fullName evidence="1">Uncharacterized protein</fullName>
    </submittedName>
</protein>
<name>A0A0E9VG76_ANGAN</name>
<reference evidence="1" key="1">
    <citation type="submission" date="2014-11" db="EMBL/GenBank/DDBJ databases">
        <authorList>
            <person name="Amaro Gonzalez C."/>
        </authorList>
    </citation>
    <scope>NUCLEOTIDE SEQUENCE</scope>
</reference>
<proteinExistence type="predicted"/>
<organism evidence="1">
    <name type="scientific">Anguilla anguilla</name>
    <name type="common">European freshwater eel</name>
    <name type="synonym">Muraena anguilla</name>
    <dbReference type="NCBI Taxonomy" id="7936"/>
    <lineage>
        <taxon>Eukaryota</taxon>
        <taxon>Metazoa</taxon>
        <taxon>Chordata</taxon>
        <taxon>Craniata</taxon>
        <taxon>Vertebrata</taxon>
        <taxon>Euteleostomi</taxon>
        <taxon>Actinopterygii</taxon>
        <taxon>Neopterygii</taxon>
        <taxon>Teleostei</taxon>
        <taxon>Anguilliformes</taxon>
        <taxon>Anguillidae</taxon>
        <taxon>Anguilla</taxon>
    </lineage>
</organism>
<accession>A0A0E9VG76</accession>
<dbReference type="EMBL" id="GBXM01031443">
    <property type="protein sequence ID" value="JAH77134.1"/>
    <property type="molecule type" value="Transcribed_RNA"/>
</dbReference>